<gene>
    <name evidence="9" type="ORF">LTR97_000002</name>
</gene>
<keyword evidence="5" id="KW-0560">Oxidoreductase</keyword>
<keyword evidence="6" id="KW-0408">Iron</keyword>
<dbReference type="PROSITE" id="PS51405">
    <property type="entry name" value="HEME_HALOPEROXIDASE"/>
    <property type="match status" value="1"/>
</dbReference>
<evidence type="ECO:0000256" key="3">
    <source>
        <dbReference type="ARBA" id="ARBA00022617"/>
    </source>
</evidence>
<feature type="domain" description="Heme haloperoxidase family profile" evidence="8">
    <location>
        <begin position="1"/>
        <end position="190"/>
    </location>
</feature>
<reference evidence="9" key="1">
    <citation type="submission" date="2023-08" db="EMBL/GenBank/DDBJ databases">
        <title>Black Yeasts Isolated from many extreme environments.</title>
        <authorList>
            <person name="Coleine C."/>
            <person name="Stajich J.E."/>
            <person name="Selbmann L."/>
        </authorList>
    </citation>
    <scope>NUCLEOTIDE SEQUENCE</scope>
    <source>
        <strain evidence="9">CCFEE 5810</strain>
    </source>
</reference>
<comment type="caution">
    <text evidence="9">The sequence shown here is derived from an EMBL/GenBank/DDBJ whole genome shotgun (WGS) entry which is preliminary data.</text>
</comment>
<keyword evidence="3" id="KW-0349">Heme</keyword>
<dbReference type="Gene3D" id="1.10.489.10">
    <property type="entry name" value="Chloroperoxidase-like"/>
    <property type="match status" value="1"/>
</dbReference>
<dbReference type="GO" id="GO:0004601">
    <property type="term" value="F:peroxidase activity"/>
    <property type="evidence" value="ECO:0007669"/>
    <property type="project" value="UniProtKB-KW"/>
</dbReference>
<name>A0AAN7WCA9_9PEZI</name>
<organism evidence="9 10">
    <name type="scientific">Elasticomyces elasticus</name>
    <dbReference type="NCBI Taxonomy" id="574655"/>
    <lineage>
        <taxon>Eukaryota</taxon>
        <taxon>Fungi</taxon>
        <taxon>Dikarya</taxon>
        <taxon>Ascomycota</taxon>
        <taxon>Pezizomycotina</taxon>
        <taxon>Dothideomycetes</taxon>
        <taxon>Dothideomycetidae</taxon>
        <taxon>Mycosphaerellales</taxon>
        <taxon>Teratosphaeriaceae</taxon>
        <taxon>Elasticomyces</taxon>
    </lineage>
</organism>
<evidence type="ECO:0000256" key="7">
    <source>
        <dbReference type="ARBA" id="ARBA00025795"/>
    </source>
</evidence>
<evidence type="ECO:0000256" key="5">
    <source>
        <dbReference type="ARBA" id="ARBA00023002"/>
    </source>
</evidence>
<accession>A0AAN7WCA9</accession>
<evidence type="ECO:0000256" key="6">
    <source>
        <dbReference type="ARBA" id="ARBA00023004"/>
    </source>
</evidence>
<dbReference type="InterPro" id="IPR036851">
    <property type="entry name" value="Chloroperoxidase-like_sf"/>
</dbReference>
<evidence type="ECO:0000256" key="4">
    <source>
        <dbReference type="ARBA" id="ARBA00022723"/>
    </source>
</evidence>
<evidence type="ECO:0000259" key="8">
    <source>
        <dbReference type="PROSITE" id="PS51405"/>
    </source>
</evidence>
<evidence type="ECO:0000313" key="9">
    <source>
        <dbReference type="EMBL" id="KAK5707468.1"/>
    </source>
</evidence>
<dbReference type="EMBL" id="JAVRQU010000001">
    <property type="protein sequence ID" value="KAK5707468.1"/>
    <property type="molecule type" value="Genomic_DNA"/>
</dbReference>
<sequence>MMNTLANHGFLPHDGKNLTHDVVVKGLGDGLNFAPALVDIMFQQALPANPLPHATWFDLDQLNRHNVLEHDASLSRTDAYFGNNHLFNQTIFDESRKWWPEDLITAEHIGNSKLARQLQSKATNPEYKFTNTTEAFSIGEILAPFIAFGNVEDATINRTLVEYFFTHERLPTALGWSRKTQVVGLSDILDLHVVLSNASSLITGNSPLLSSGNLHAGA</sequence>
<dbReference type="AlphaFoldDB" id="A0AAN7WCA9"/>
<dbReference type="GO" id="GO:0046872">
    <property type="term" value="F:metal ion binding"/>
    <property type="evidence" value="ECO:0007669"/>
    <property type="project" value="UniProtKB-KW"/>
</dbReference>
<dbReference type="Proteomes" id="UP001310594">
    <property type="component" value="Unassembled WGS sequence"/>
</dbReference>
<keyword evidence="4" id="KW-0479">Metal-binding</keyword>
<proteinExistence type="inferred from homology"/>
<comment type="cofactor">
    <cofactor evidence="1">
        <name>heme b</name>
        <dbReference type="ChEBI" id="CHEBI:60344"/>
    </cofactor>
</comment>
<dbReference type="PANTHER" id="PTHR33577">
    <property type="entry name" value="STERIGMATOCYSTIN BIOSYNTHESIS PEROXIDASE STCC-RELATED"/>
    <property type="match status" value="1"/>
</dbReference>
<comment type="similarity">
    <text evidence="7">Belongs to the chloroperoxidase family.</text>
</comment>
<dbReference type="SUPFAM" id="SSF47571">
    <property type="entry name" value="Cloroperoxidase"/>
    <property type="match status" value="1"/>
</dbReference>
<dbReference type="InterPro" id="IPR000028">
    <property type="entry name" value="Chloroperoxidase"/>
</dbReference>
<evidence type="ECO:0000256" key="1">
    <source>
        <dbReference type="ARBA" id="ARBA00001970"/>
    </source>
</evidence>
<evidence type="ECO:0000256" key="2">
    <source>
        <dbReference type="ARBA" id="ARBA00022559"/>
    </source>
</evidence>
<dbReference type="Pfam" id="PF01328">
    <property type="entry name" value="Peroxidase_2"/>
    <property type="match status" value="1"/>
</dbReference>
<keyword evidence="2" id="KW-0575">Peroxidase</keyword>
<protein>
    <recommendedName>
        <fullName evidence="8">Heme haloperoxidase family profile domain-containing protein</fullName>
    </recommendedName>
</protein>
<dbReference type="PANTHER" id="PTHR33577:SF7">
    <property type="entry name" value="HEME HALOPEROXIDASE FAMILY PROFILE DOMAIN-CONTAINING PROTEIN"/>
    <property type="match status" value="1"/>
</dbReference>
<evidence type="ECO:0000313" key="10">
    <source>
        <dbReference type="Proteomes" id="UP001310594"/>
    </source>
</evidence>